<feature type="compositionally biased region" description="Basic and acidic residues" evidence="1">
    <location>
        <begin position="214"/>
        <end position="229"/>
    </location>
</feature>
<dbReference type="VEuPathDB" id="CryptoDB:Cvel_19964"/>
<proteinExistence type="predicted"/>
<organism evidence="2">
    <name type="scientific">Chromera velia CCMP2878</name>
    <dbReference type="NCBI Taxonomy" id="1169474"/>
    <lineage>
        <taxon>Eukaryota</taxon>
        <taxon>Sar</taxon>
        <taxon>Alveolata</taxon>
        <taxon>Colpodellida</taxon>
        <taxon>Chromeraceae</taxon>
        <taxon>Chromera</taxon>
    </lineage>
</organism>
<dbReference type="AlphaFoldDB" id="A0A0G4G2F4"/>
<evidence type="ECO:0000256" key="1">
    <source>
        <dbReference type="SAM" id="MobiDB-lite"/>
    </source>
</evidence>
<sequence length="247" mass="27186">MTIEGVISWKAVEVAVSSSKDFEVFEARLFEKGRSAHVVSSFGSSLFPPDPEKHITISRLHPPSASVFFQEMGFRTSFCQLDPPVTETVTRAERVEAKFGRHGLIHLGLVVDLKVDGDRDIQKDVHQLTERAIQVGESLEGMHVNKEALREFENLRLSECGSSFAALSNPPRLVLYADSHSKGFRLGLSCGLPDGVLSGFEGNRRTNPRVLKSQSEKGEKRQTEGEAGGKDTIVPLQPISGYLFFSG</sequence>
<dbReference type="EMBL" id="CDMZ01000835">
    <property type="protein sequence ID" value="CEM22430.1"/>
    <property type="molecule type" value="Genomic_DNA"/>
</dbReference>
<evidence type="ECO:0000313" key="2">
    <source>
        <dbReference type="EMBL" id="CEM22430.1"/>
    </source>
</evidence>
<accession>A0A0G4G2F4</accession>
<protein>
    <submittedName>
        <fullName evidence="2">Uncharacterized protein</fullName>
    </submittedName>
</protein>
<reference evidence="2" key="1">
    <citation type="submission" date="2014-11" db="EMBL/GenBank/DDBJ databases">
        <authorList>
            <person name="Otto D Thomas"/>
            <person name="Naeem Raeece"/>
        </authorList>
    </citation>
    <scope>NUCLEOTIDE SEQUENCE</scope>
</reference>
<gene>
    <name evidence="2" type="ORF">Cvel_19964</name>
</gene>
<feature type="region of interest" description="Disordered" evidence="1">
    <location>
        <begin position="201"/>
        <end position="232"/>
    </location>
</feature>
<name>A0A0G4G2F4_9ALVE</name>